<proteinExistence type="inferred from homology"/>
<evidence type="ECO:0000256" key="5">
    <source>
        <dbReference type="ARBA" id="ARBA00022927"/>
    </source>
</evidence>
<dbReference type="NCBIfam" id="TIGR00964">
    <property type="entry name" value="secE_bact"/>
    <property type="match status" value="1"/>
</dbReference>
<name>A0A1F8BNF5_9BACT</name>
<sequence>MLQCIPVKAIINYISEVRFELTKVVWPKKEEVIRLTLIVVIFSGIIGVYVGGLDFVFTKLLELLIS</sequence>
<dbReference type="Proteomes" id="UP000176725">
    <property type="component" value="Unassembled WGS sequence"/>
</dbReference>
<dbReference type="PRINTS" id="PR01650">
    <property type="entry name" value="SECETRNLCASE"/>
</dbReference>
<dbReference type="GO" id="GO:0005886">
    <property type="term" value="C:plasma membrane"/>
    <property type="evidence" value="ECO:0007669"/>
    <property type="project" value="UniProtKB-SubCell"/>
</dbReference>
<dbReference type="GO" id="GO:0065002">
    <property type="term" value="P:intracellular protein transmembrane transport"/>
    <property type="evidence" value="ECO:0007669"/>
    <property type="project" value="UniProtKB-UniRule"/>
</dbReference>
<dbReference type="InterPro" id="IPR001901">
    <property type="entry name" value="Translocase_SecE/Sec61-g"/>
</dbReference>
<accession>A0A1F8BNF5</accession>
<keyword evidence="5 9" id="KW-0653">Protein transport</keyword>
<dbReference type="HAMAP" id="MF_00422">
    <property type="entry name" value="SecE"/>
    <property type="match status" value="1"/>
</dbReference>
<evidence type="ECO:0000256" key="1">
    <source>
        <dbReference type="ARBA" id="ARBA00004370"/>
    </source>
</evidence>
<keyword evidence="8 9" id="KW-0472">Membrane</keyword>
<dbReference type="GO" id="GO:0009306">
    <property type="term" value="P:protein secretion"/>
    <property type="evidence" value="ECO:0007669"/>
    <property type="project" value="UniProtKB-UniRule"/>
</dbReference>
<comment type="subunit">
    <text evidence="9">Component of the Sec protein translocase complex. Heterotrimer consisting of SecY, SecE and SecG subunits. The heterotrimers can form oligomers, although 1 heterotrimer is thought to be able to translocate proteins. Interacts with the ribosome. Interacts with SecDF, and other proteins may be involved. Interacts with SecA.</text>
</comment>
<comment type="subcellular location">
    <subcellularLocation>
        <location evidence="9">Cell membrane</location>
        <topology evidence="9">Single-pass membrane protein</topology>
    </subcellularLocation>
    <subcellularLocation>
        <location evidence="1">Membrane</location>
    </subcellularLocation>
</comment>
<dbReference type="PANTHER" id="PTHR33910">
    <property type="entry name" value="PROTEIN TRANSLOCASE SUBUNIT SECE"/>
    <property type="match status" value="1"/>
</dbReference>
<feature type="transmembrane region" description="Helical" evidence="9">
    <location>
        <begin position="32"/>
        <end position="57"/>
    </location>
</feature>
<dbReference type="STRING" id="1802521.A2893_01575"/>
<evidence type="ECO:0000256" key="6">
    <source>
        <dbReference type="ARBA" id="ARBA00022989"/>
    </source>
</evidence>
<organism evidence="10 11">
    <name type="scientific">Candidatus Woesebacteria bacterium RIFCSPLOWO2_01_FULL_39_25</name>
    <dbReference type="NCBI Taxonomy" id="1802521"/>
    <lineage>
        <taxon>Bacteria</taxon>
        <taxon>Candidatus Woeseibacteriota</taxon>
    </lineage>
</organism>
<dbReference type="GO" id="GO:0006605">
    <property type="term" value="P:protein targeting"/>
    <property type="evidence" value="ECO:0007669"/>
    <property type="project" value="UniProtKB-UniRule"/>
</dbReference>
<evidence type="ECO:0000256" key="3">
    <source>
        <dbReference type="ARBA" id="ARBA00022475"/>
    </source>
</evidence>
<evidence type="ECO:0000256" key="4">
    <source>
        <dbReference type="ARBA" id="ARBA00022692"/>
    </source>
</evidence>
<dbReference type="Gene3D" id="1.20.5.1030">
    <property type="entry name" value="Preprotein translocase secy subunit"/>
    <property type="match status" value="1"/>
</dbReference>
<keyword evidence="2 9" id="KW-0813">Transport</keyword>
<dbReference type="PANTHER" id="PTHR33910:SF1">
    <property type="entry name" value="PROTEIN TRANSLOCASE SUBUNIT SECE"/>
    <property type="match status" value="1"/>
</dbReference>
<comment type="function">
    <text evidence="9">Essential subunit of the Sec protein translocation channel SecYEG. Clamps together the 2 halves of SecY. May contact the channel plug during translocation.</text>
</comment>
<comment type="similarity">
    <text evidence="9">Belongs to the SecE/SEC61-gamma family.</text>
</comment>
<protein>
    <recommendedName>
        <fullName evidence="9">Protein translocase subunit SecE</fullName>
    </recommendedName>
</protein>
<evidence type="ECO:0000256" key="2">
    <source>
        <dbReference type="ARBA" id="ARBA00022448"/>
    </source>
</evidence>
<evidence type="ECO:0000256" key="9">
    <source>
        <dbReference type="HAMAP-Rule" id="MF_00422"/>
    </source>
</evidence>
<keyword evidence="7 9" id="KW-0811">Translocation</keyword>
<evidence type="ECO:0000313" key="11">
    <source>
        <dbReference type="Proteomes" id="UP000176725"/>
    </source>
</evidence>
<keyword evidence="3 9" id="KW-1003">Cell membrane</keyword>
<evidence type="ECO:0000256" key="7">
    <source>
        <dbReference type="ARBA" id="ARBA00023010"/>
    </source>
</evidence>
<evidence type="ECO:0000313" key="10">
    <source>
        <dbReference type="EMBL" id="OGM65597.1"/>
    </source>
</evidence>
<keyword evidence="6 9" id="KW-1133">Transmembrane helix</keyword>
<dbReference type="InterPro" id="IPR005807">
    <property type="entry name" value="SecE_bac"/>
</dbReference>
<comment type="caution">
    <text evidence="10">The sequence shown here is derived from an EMBL/GenBank/DDBJ whole genome shotgun (WGS) entry which is preliminary data.</text>
</comment>
<evidence type="ECO:0000256" key="8">
    <source>
        <dbReference type="ARBA" id="ARBA00023136"/>
    </source>
</evidence>
<dbReference type="InterPro" id="IPR038379">
    <property type="entry name" value="SecE_sf"/>
</dbReference>
<gene>
    <name evidence="9" type="primary">secE</name>
    <name evidence="10" type="ORF">A2893_01575</name>
</gene>
<dbReference type="GO" id="GO:0043952">
    <property type="term" value="P:protein transport by the Sec complex"/>
    <property type="evidence" value="ECO:0007669"/>
    <property type="project" value="UniProtKB-UniRule"/>
</dbReference>
<dbReference type="EMBL" id="MGHH01000001">
    <property type="protein sequence ID" value="OGM65597.1"/>
    <property type="molecule type" value="Genomic_DNA"/>
</dbReference>
<dbReference type="Pfam" id="PF00584">
    <property type="entry name" value="SecE"/>
    <property type="match status" value="1"/>
</dbReference>
<dbReference type="GO" id="GO:0008320">
    <property type="term" value="F:protein transmembrane transporter activity"/>
    <property type="evidence" value="ECO:0007669"/>
    <property type="project" value="UniProtKB-UniRule"/>
</dbReference>
<dbReference type="AlphaFoldDB" id="A0A1F8BNF5"/>
<dbReference type="PROSITE" id="PS01067">
    <property type="entry name" value="SECE_SEC61G"/>
    <property type="match status" value="1"/>
</dbReference>
<keyword evidence="4 9" id="KW-0812">Transmembrane</keyword>
<reference evidence="10 11" key="1">
    <citation type="journal article" date="2016" name="Nat. Commun.">
        <title>Thousands of microbial genomes shed light on interconnected biogeochemical processes in an aquifer system.</title>
        <authorList>
            <person name="Anantharaman K."/>
            <person name="Brown C.T."/>
            <person name="Hug L.A."/>
            <person name="Sharon I."/>
            <person name="Castelle C.J."/>
            <person name="Probst A.J."/>
            <person name="Thomas B.C."/>
            <person name="Singh A."/>
            <person name="Wilkins M.J."/>
            <person name="Karaoz U."/>
            <person name="Brodie E.L."/>
            <person name="Williams K.H."/>
            <person name="Hubbard S.S."/>
            <person name="Banfield J.F."/>
        </authorList>
    </citation>
    <scope>NUCLEOTIDE SEQUENCE [LARGE SCALE GENOMIC DNA]</scope>
</reference>